<keyword evidence="3" id="KW-1185">Reference proteome</keyword>
<name>A0A164QWY4_9AGAM</name>
<reference evidence="2 3" key="1">
    <citation type="journal article" date="2016" name="Mol. Biol. Evol.">
        <title>Comparative Genomics of Early-Diverging Mushroom-Forming Fungi Provides Insights into the Origins of Lignocellulose Decay Capabilities.</title>
        <authorList>
            <person name="Nagy L.G."/>
            <person name="Riley R."/>
            <person name="Tritt A."/>
            <person name="Adam C."/>
            <person name="Daum C."/>
            <person name="Floudas D."/>
            <person name="Sun H."/>
            <person name="Yadav J.S."/>
            <person name="Pangilinan J."/>
            <person name="Larsson K.H."/>
            <person name="Matsuura K."/>
            <person name="Barry K."/>
            <person name="Labutti K."/>
            <person name="Kuo R."/>
            <person name="Ohm R.A."/>
            <person name="Bhattacharya S.S."/>
            <person name="Shirouzu T."/>
            <person name="Yoshinaga Y."/>
            <person name="Martin F.M."/>
            <person name="Grigoriev I.V."/>
            <person name="Hibbett D.S."/>
        </authorList>
    </citation>
    <scope>NUCLEOTIDE SEQUENCE [LARGE SCALE GENOMIC DNA]</scope>
    <source>
        <strain evidence="2 3">HHB9708</strain>
    </source>
</reference>
<feature type="compositionally biased region" description="Low complexity" evidence="1">
    <location>
        <begin position="412"/>
        <end position="425"/>
    </location>
</feature>
<dbReference type="STRING" id="1314777.A0A164QWY4"/>
<feature type="compositionally biased region" description="Low complexity" evidence="1">
    <location>
        <begin position="372"/>
        <end position="398"/>
    </location>
</feature>
<dbReference type="AlphaFoldDB" id="A0A164QWY4"/>
<proteinExistence type="predicted"/>
<accession>A0A164QWY4</accession>
<sequence length="947" mass="103732">MSRSRSSSLSPTMIVSKLSLEGRMKGDGAVLKLYLKLSIPLDAFVPRAHINLFPEEHLKVANALVHPLNPATSQPYHFTSPLLLSACRALNLPSRLPQSYLSEFSSRDPDEEISEDLTGSLSVIDGAVVYVLPSELPRHLYFDAPHSTKSNRKGAGNLIEKPIVHFVAALDLVLPLQAGPKFAPYTFSIPLPRCLSNFIKLRIYPPSPAPNWQLSTTPAITTHPLSSSATSSPSSSLSSLASEAEDLLLHGSFPSTNHLIIRFALPQPDSGSKRRRVAVQKAETKTLWTLHERLGTGEIQGTVQCSVFCTGLWYPGVATSLGLDIELLSPNANVEWLDSAKHWQIHGSSAYTGYNLDAGGAPPENWDPSRPPSVRSPSTTPTTPSTSSSLSSLLRAPLPHAPDMPDYTFERGSPTTSSAGTPTPSVAGPSALPSRQNSTFFKGSPTPSSSLTVHVNMTELGLSLQNEFQIQISGQVTLSLQDGQEAMDLPYFNVLAAAEQIHDVQLIAEMGGLELISRNGSMRPLTTGTTAEYKVGFHSIIDRRTFAIARPNTLPSAIPSLVGLPNYDSIDHPPSPDPLESSLIPSVQVTITPLMAPQAPGTRCVVRVRIPARPSIFRSHLDFGLAAEHQYSDRPTVDVIYASAGSRVVNFEFLPGSNTVASLTGSSEEQKHWLCWVKLDLSNDLFDVSEEVEVVYMVGWGESRRNGGVLMDMLLPCFAARVGCMTIDVLKSQSDFSEIMDSNLPYWIDSSTRSAYLLKPYFFPTMRLSIRRFDRRAHFWEQSLHWARTAVYLLTGLLILGLLFNTKKELAALRTSLNDIALPETIAAQQPAFLHPSHADPLSLKPEMSSTLRSSFVPTRSTVEDSGLHTEEGTHVEDQKASVRDIGATFDLRSQLLNYAEEVMSILIVQTTRFFNGEMGWSQAVVWTSLDKLWAFCVTLFNYPLPP</sequence>
<dbReference type="Proteomes" id="UP000076722">
    <property type="component" value="Unassembled WGS sequence"/>
</dbReference>
<dbReference type="OrthoDB" id="3210731at2759"/>
<gene>
    <name evidence="2" type="ORF">SISNIDRAFT_219667</name>
</gene>
<protein>
    <submittedName>
        <fullName evidence="2">Uncharacterized protein</fullName>
    </submittedName>
</protein>
<evidence type="ECO:0000313" key="3">
    <source>
        <dbReference type="Proteomes" id="UP000076722"/>
    </source>
</evidence>
<evidence type="ECO:0000256" key="1">
    <source>
        <dbReference type="SAM" id="MobiDB-lite"/>
    </source>
</evidence>
<organism evidence="2 3">
    <name type="scientific">Sistotremastrum niveocremeum HHB9708</name>
    <dbReference type="NCBI Taxonomy" id="1314777"/>
    <lineage>
        <taxon>Eukaryota</taxon>
        <taxon>Fungi</taxon>
        <taxon>Dikarya</taxon>
        <taxon>Basidiomycota</taxon>
        <taxon>Agaricomycotina</taxon>
        <taxon>Agaricomycetes</taxon>
        <taxon>Sistotremastrales</taxon>
        <taxon>Sistotremastraceae</taxon>
        <taxon>Sertulicium</taxon>
        <taxon>Sertulicium niveocremeum</taxon>
    </lineage>
</organism>
<feature type="region of interest" description="Disordered" evidence="1">
    <location>
        <begin position="356"/>
        <end position="437"/>
    </location>
</feature>
<dbReference type="EMBL" id="KV419424">
    <property type="protein sequence ID" value="KZS90044.1"/>
    <property type="molecule type" value="Genomic_DNA"/>
</dbReference>
<evidence type="ECO:0000313" key="2">
    <source>
        <dbReference type="EMBL" id="KZS90044.1"/>
    </source>
</evidence>